<accession>A0A7X6RKU3</accession>
<feature type="domain" description="HTH luxR-type" evidence="1">
    <location>
        <begin position="773"/>
        <end position="838"/>
    </location>
</feature>
<dbReference type="GO" id="GO:0003677">
    <property type="term" value="F:DNA binding"/>
    <property type="evidence" value="ECO:0007669"/>
    <property type="project" value="InterPro"/>
</dbReference>
<dbReference type="SUPFAM" id="SSF52540">
    <property type="entry name" value="P-loop containing nucleoside triphosphate hydrolases"/>
    <property type="match status" value="1"/>
</dbReference>
<dbReference type="CDD" id="cd06170">
    <property type="entry name" value="LuxR_C_like"/>
    <property type="match status" value="1"/>
</dbReference>
<keyword evidence="3" id="KW-1185">Reference proteome</keyword>
<dbReference type="PANTHER" id="PTHR47691">
    <property type="entry name" value="REGULATOR-RELATED"/>
    <property type="match status" value="1"/>
</dbReference>
<dbReference type="InterPro" id="IPR041664">
    <property type="entry name" value="AAA_16"/>
</dbReference>
<protein>
    <submittedName>
        <fullName evidence="2">LuxR family transcriptional regulator</fullName>
    </submittedName>
</protein>
<dbReference type="EMBL" id="JAAXPE010000054">
    <property type="protein sequence ID" value="NKY89646.1"/>
    <property type="molecule type" value="Genomic_DNA"/>
</dbReference>
<dbReference type="InterPro" id="IPR027417">
    <property type="entry name" value="P-loop_NTPase"/>
</dbReference>
<dbReference type="InterPro" id="IPR000792">
    <property type="entry name" value="Tscrpt_reg_LuxR_C"/>
</dbReference>
<name>A0A7X6RKU3_9NOCA</name>
<evidence type="ECO:0000259" key="1">
    <source>
        <dbReference type="PROSITE" id="PS50043"/>
    </source>
</evidence>
<dbReference type="Gene3D" id="1.10.10.10">
    <property type="entry name" value="Winged helix-like DNA-binding domain superfamily/Winged helix DNA-binding domain"/>
    <property type="match status" value="1"/>
</dbReference>
<gene>
    <name evidence="2" type="ORF">HGA07_29135</name>
</gene>
<dbReference type="SMART" id="SM00421">
    <property type="entry name" value="HTH_LUXR"/>
    <property type="match status" value="1"/>
</dbReference>
<dbReference type="AlphaFoldDB" id="A0A7X6RKU3"/>
<dbReference type="GO" id="GO:0006355">
    <property type="term" value="P:regulation of DNA-templated transcription"/>
    <property type="evidence" value="ECO:0007669"/>
    <property type="project" value="InterPro"/>
</dbReference>
<dbReference type="Proteomes" id="UP000523447">
    <property type="component" value="Unassembled WGS sequence"/>
</dbReference>
<dbReference type="RefSeq" id="WP_040723580.1">
    <property type="nucleotide sequence ID" value="NZ_CAWPHS010000050.1"/>
</dbReference>
<sequence length="850" mass="94088">MPTRHDKPFDPVSSASGFVGREDEMDTIITLLSRHRRLITLLGPGGIGKTRLAAESIERLRRTRQLSAAWVRLDRLDRGCGVTAVEEEAARSVLTTDYSGRSARHALIENLTGPGGRERPTILVMDNCEHILAEAAQVIADLLDAVPRLSIVATSREPIGWIDEQMVAVPPLSRREAVSLFRQRAEMTGHPVTSSKQIAMAAQICAHMGNNPLYVRLAAGRLIQQPLARILEQASAADERRLALSHRATLGVEARHHAINDVIAWSYDLCTDAERLLFDRMSVFAAGHDSNPQDADTAKPEVGADLEAIREICADPDAGPIEDGKLPRDRIEGLLDRLADRSLISRHLTVTTVRYSLLENLRVFAHQRLVERSTDSVDEPARLAERHLHYYRNKVIFAEKNYFGPAERDLSDWARASWSNIRAAFERSMTTPGKSVVGLEMCVGLLTLRQPFFGESSWEIRQWTERALTASRSHSPQPTRLQISALALLVWRTLSLGRIEDAEQMLDDCIELCLPDAGTRRNWRESPDIDLGLPAAAELAWGIELLMARHDPAAITVLLRAREKFDRLGAHGPSEMSEVWAALSAAVLGTAAQAHEVSIRYLQRATSSGGSWLLSWAQLARSLALTKYGDPTEAMRLQRIALHHQVETRDHWGGLWAVEFRAWSLAQMIQSMLSQGNADRRRLTALAVETAHILGGTRTMRSKMGVDINRLGPFGTEAARATEIARKVLGEKQFDAAEAQGAALRPEYDEVYKLALGTLSQVDTRRPAAPAAHASAWSTLTAAEREVALLAAAGGTNSEIAARRGKSRRTVDAQMSAIFQKLQISDRNEIADFVPKDELQAAQARRRTHR</sequence>
<dbReference type="PRINTS" id="PR00038">
    <property type="entry name" value="HTHLUXR"/>
</dbReference>
<dbReference type="SUPFAM" id="SSF46894">
    <property type="entry name" value="C-terminal effector domain of the bipartite response regulators"/>
    <property type="match status" value="1"/>
</dbReference>
<dbReference type="InterPro" id="IPR016032">
    <property type="entry name" value="Sig_transdc_resp-reg_C-effctor"/>
</dbReference>
<dbReference type="InterPro" id="IPR036388">
    <property type="entry name" value="WH-like_DNA-bd_sf"/>
</dbReference>
<comment type="caution">
    <text evidence="2">The sequence shown here is derived from an EMBL/GenBank/DDBJ whole genome shotgun (WGS) entry which is preliminary data.</text>
</comment>
<proteinExistence type="predicted"/>
<dbReference type="PANTHER" id="PTHR47691:SF3">
    <property type="entry name" value="HTH-TYPE TRANSCRIPTIONAL REGULATOR RV0890C-RELATED"/>
    <property type="match status" value="1"/>
</dbReference>
<dbReference type="Pfam" id="PF13191">
    <property type="entry name" value="AAA_16"/>
    <property type="match status" value="1"/>
</dbReference>
<organism evidence="2 3">
    <name type="scientific">Nocardia veterana</name>
    <dbReference type="NCBI Taxonomy" id="132249"/>
    <lineage>
        <taxon>Bacteria</taxon>
        <taxon>Bacillati</taxon>
        <taxon>Actinomycetota</taxon>
        <taxon>Actinomycetes</taxon>
        <taxon>Mycobacteriales</taxon>
        <taxon>Nocardiaceae</taxon>
        <taxon>Nocardia</taxon>
    </lineage>
</organism>
<evidence type="ECO:0000313" key="2">
    <source>
        <dbReference type="EMBL" id="NKY89646.1"/>
    </source>
</evidence>
<dbReference type="Gene3D" id="3.40.50.300">
    <property type="entry name" value="P-loop containing nucleotide triphosphate hydrolases"/>
    <property type="match status" value="1"/>
</dbReference>
<evidence type="ECO:0000313" key="3">
    <source>
        <dbReference type="Proteomes" id="UP000523447"/>
    </source>
</evidence>
<reference evidence="2 3" key="1">
    <citation type="submission" date="2020-04" db="EMBL/GenBank/DDBJ databases">
        <title>MicrobeNet Type strains.</title>
        <authorList>
            <person name="Nicholson A.C."/>
        </authorList>
    </citation>
    <scope>NUCLEOTIDE SEQUENCE [LARGE SCALE GENOMIC DNA]</scope>
    <source>
        <strain evidence="2 3">DSM 44445</strain>
    </source>
</reference>
<dbReference type="PROSITE" id="PS50043">
    <property type="entry name" value="HTH_LUXR_2"/>
    <property type="match status" value="1"/>
</dbReference>
<dbReference type="Pfam" id="PF00196">
    <property type="entry name" value="GerE"/>
    <property type="match status" value="1"/>
</dbReference>